<keyword evidence="4" id="KW-1185">Reference proteome</keyword>
<keyword evidence="2" id="KW-0732">Signal</keyword>
<evidence type="ECO:0000313" key="3">
    <source>
        <dbReference type="EMBL" id="EXK76909.1"/>
    </source>
</evidence>
<organism evidence="3 4">
    <name type="scientific">Fusarium oxysporum f. sp. raphani 54005</name>
    <dbReference type="NCBI Taxonomy" id="1089458"/>
    <lineage>
        <taxon>Eukaryota</taxon>
        <taxon>Fungi</taxon>
        <taxon>Dikarya</taxon>
        <taxon>Ascomycota</taxon>
        <taxon>Pezizomycotina</taxon>
        <taxon>Sordariomycetes</taxon>
        <taxon>Hypocreomycetidae</taxon>
        <taxon>Hypocreales</taxon>
        <taxon>Nectriaceae</taxon>
        <taxon>Fusarium</taxon>
        <taxon>Fusarium oxysporum species complex</taxon>
    </lineage>
</organism>
<protein>
    <submittedName>
        <fullName evidence="3">Uncharacterized protein</fullName>
    </submittedName>
</protein>
<evidence type="ECO:0000313" key="4">
    <source>
        <dbReference type="Proteomes" id="UP000030663"/>
    </source>
</evidence>
<feature type="signal peptide" evidence="2">
    <location>
        <begin position="1"/>
        <end position="34"/>
    </location>
</feature>
<dbReference type="AlphaFoldDB" id="X0BEJ2"/>
<feature type="compositionally biased region" description="Basic and acidic residues" evidence="1">
    <location>
        <begin position="151"/>
        <end position="162"/>
    </location>
</feature>
<evidence type="ECO:0000256" key="1">
    <source>
        <dbReference type="SAM" id="MobiDB-lite"/>
    </source>
</evidence>
<accession>X0BEJ2</accession>
<evidence type="ECO:0000256" key="2">
    <source>
        <dbReference type="SAM" id="SignalP"/>
    </source>
</evidence>
<feature type="chain" id="PRO_5004936408" evidence="2">
    <location>
        <begin position="35"/>
        <end position="293"/>
    </location>
</feature>
<feature type="compositionally biased region" description="Polar residues" evidence="1">
    <location>
        <begin position="131"/>
        <end position="147"/>
    </location>
</feature>
<name>X0BEJ2_FUSOX</name>
<dbReference type="EMBL" id="JH658668">
    <property type="protein sequence ID" value="EXK76909.1"/>
    <property type="molecule type" value="Genomic_DNA"/>
</dbReference>
<proteinExistence type="predicted"/>
<reference evidence="3 4" key="1">
    <citation type="submission" date="2011-11" db="EMBL/GenBank/DDBJ databases">
        <title>The Genome Sequence of Fusarium oxysporum PHW815.</title>
        <authorList>
            <consortium name="The Broad Institute Genome Sequencing Platform"/>
            <person name="Ma L.-J."/>
            <person name="Gale L.R."/>
            <person name="Schwartz D.C."/>
            <person name="Zhou S."/>
            <person name="Corby-Kistler H."/>
            <person name="Young S.K."/>
            <person name="Zeng Q."/>
            <person name="Gargeya S."/>
            <person name="Fitzgerald M."/>
            <person name="Haas B."/>
            <person name="Abouelleil A."/>
            <person name="Alvarado L."/>
            <person name="Arachchi H.M."/>
            <person name="Berlin A."/>
            <person name="Brown A."/>
            <person name="Chapman S.B."/>
            <person name="Chen Z."/>
            <person name="Dunbar C."/>
            <person name="Freedman E."/>
            <person name="Gearin G."/>
            <person name="Goldberg J."/>
            <person name="Griggs A."/>
            <person name="Gujja S."/>
            <person name="Heiman D."/>
            <person name="Howarth C."/>
            <person name="Larson L."/>
            <person name="Lui A."/>
            <person name="MacDonald P.J.P."/>
            <person name="Montmayeur A."/>
            <person name="Murphy C."/>
            <person name="Neiman D."/>
            <person name="Pearson M."/>
            <person name="Priest M."/>
            <person name="Roberts A."/>
            <person name="Saif S."/>
            <person name="Shea T."/>
            <person name="Shenoy N."/>
            <person name="Sisk P."/>
            <person name="Stolte C."/>
            <person name="Sykes S."/>
            <person name="Wortman J."/>
            <person name="Nusbaum C."/>
            <person name="Birren B."/>
        </authorList>
    </citation>
    <scope>NUCLEOTIDE SEQUENCE [LARGE SCALE GENOMIC DNA]</scope>
    <source>
        <strain evidence="3 4">54005</strain>
    </source>
</reference>
<dbReference type="HOGENOM" id="CLU_950094_0_0_1"/>
<sequence>MPTSPFLAEALVAMSTCLMLLVSVTLSPVSTSAAASLSESYFTTMCLCHGGSAYGSIVSIRAITPSWASANFVNGDKYLRVSLTLSVASGTIATHFDLAFYRGQRSAFTQPDFSETSRFGSNILGPGLPSMGNTSGDSVTPLQQSTPAKLDPSRRYPSEDELEVKRQSERWRRDLRLAKRLHYVRGTSFHESQRPVLELPNAITTGNIPTDTNYMPVALTSSTSSTLSSSNYLQSHNAAILEYQQPQLAAVPLITCPQSLQASYNVSNNYAAAYARFNQSGFAANLNTLDYQS</sequence>
<feature type="region of interest" description="Disordered" evidence="1">
    <location>
        <begin position="124"/>
        <end position="162"/>
    </location>
</feature>
<gene>
    <name evidence="3" type="ORF">FOQG_18362</name>
</gene>
<dbReference type="Proteomes" id="UP000030663">
    <property type="component" value="Unassembled WGS sequence"/>
</dbReference>